<sequence length="132" mass="13525">MPPISAACAASYPISAPSATSAFSYPISAACAASYPISAAWATSAFSYPISAACAASYPISAAWATGAACAACLADLQCCLCYRYCSQQVSSCTSSSFLRGWLPFPFSSVLLKQSPPSAIPLMPSHLNCSLV</sequence>
<name>A0ABQ7G8K7_DUNSA</name>
<accession>A0ABQ7G8K7</accession>
<evidence type="ECO:0000313" key="1">
    <source>
        <dbReference type="EMBL" id="KAF5830913.1"/>
    </source>
</evidence>
<reference evidence="1" key="1">
    <citation type="submission" date="2017-08" db="EMBL/GenBank/DDBJ databases">
        <authorList>
            <person name="Polle J.E."/>
            <person name="Barry K."/>
            <person name="Cushman J."/>
            <person name="Schmutz J."/>
            <person name="Tran D."/>
            <person name="Hathwaick L.T."/>
            <person name="Yim W.C."/>
            <person name="Jenkins J."/>
            <person name="Mckie-Krisberg Z.M."/>
            <person name="Prochnik S."/>
            <person name="Lindquist E."/>
            <person name="Dockter R.B."/>
            <person name="Adam C."/>
            <person name="Molina H."/>
            <person name="Bunkerborg J."/>
            <person name="Jin E."/>
            <person name="Buchheim M."/>
            <person name="Magnuson J."/>
        </authorList>
    </citation>
    <scope>NUCLEOTIDE SEQUENCE</scope>
    <source>
        <strain evidence="1">CCAP 19/18</strain>
    </source>
</reference>
<proteinExistence type="predicted"/>
<evidence type="ECO:0000313" key="2">
    <source>
        <dbReference type="Proteomes" id="UP000815325"/>
    </source>
</evidence>
<dbReference type="EMBL" id="MU069994">
    <property type="protein sequence ID" value="KAF5830913.1"/>
    <property type="molecule type" value="Genomic_DNA"/>
</dbReference>
<comment type="caution">
    <text evidence="1">The sequence shown here is derived from an EMBL/GenBank/DDBJ whole genome shotgun (WGS) entry which is preliminary data.</text>
</comment>
<dbReference type="Proteomes" id="UP000815325">
    <property type="component" value="Unassembled WGS sequence"/>
</dbReference>
<protein>
    <submittedName>
        <fullName evidence="1">Uncharacterized protein</fullName>
    </submittedName>
</protein>
<keyword evidence="2" id="KW-1185">Reference proteome</keyword>
<gene>
    <name evidence="1" type="ORF">DUNSADRAFT_13845</name>
</gene>
<organism evidence="1 2">
    <name type="scientific">Dunaliella salina</name>
    <name type="common">Green alga</name>
    <name type="synonym">Protococcus salinus</name>
    <dbReference type="NCBI Taxonomy" id="3046"/>
    <lineage>
        <taxon>Eukaryota</taxon>
        <taxon>Viridiplantae</taxon>
        <taxon>Chlorophyta</taxon>
        <taxon>core chlorophytes</taxon>
        <taxon>Chlorophyceae</taxon>
        <taxon>CS clade</taxon>
        <taxon>Chlamydomonadales</taxon>
        <taxon>Dunaliellaceae</taxon>
        <taxon>Dunaliella</taxon>
    </lineage>
</organism>